<dbReference type="GO" id="GO:0034039">
    <property type="term" value="F:8-oxo-7,8-dihydroguanine DNA N-glycosylase activity"/>
    <property type="evidence" value="ECO:0007669"/>
    <property type="project" value="TreeGrafter"/>
</dbReference>
<gene>
    <name evidence="11" type="ORF">A2719_03310</name>
</gene>
<evidence type="ECO:0000256" key="5">
    <source>
        <dbReference type="ARBA" id="ARBA00022801"/>
    </source>
</evidence>
<dbReference type="EMBL" id="MHNK01000010">
    <property type="protein sequence ID" value="OGZ43964.1"/>
    <property type="molecule type" value="Genomic_DNA"/>
</dbReference>
<dbReference type="PANTHER" id="PTHR42944">
    <property type="entry name" value="ADENINE DNA GLYCOSYLASE"/>
    <property type="match status" value="1"/>
</dbReference>
<evidence type="ECO:0000256" key="1">
    <source>
        <dbReference type="ARBA" id="ARBA00001966"/>
    </source>
</evidence>
<dbReference type="InterPro" id="IPR023170">
    <property type="entry name" value="HhH_base_excis_C"/>
</dbReference>
<evidence type="ECO:0000256" key="7">
    <source>
        <dbReference type="ARBA" id="ARBA00023014"/>
    </source>
</evidence>
<dbReference type="Gene3D" id="1.10.340.30">
    <property type="entry name" value="Hypothetical protein, domain 2"/>
    <property type="match status" value="1"/>
</dbReference>
<dbReference type="CDD" id="cd00056">
    <property type="entry name" value="ENDO3c"/>
    <property type="match status" value="1"/>
</dbReference>
<dbReference type="GO" id="GO:0051536">
    <property type="term" value="F:iron-sulfur cluster binding"/>
    <property type="evidence" value="ECO:0007669"/>
    <property type="project" value="UniProtKB-KW"/>
</dbReference>
<evidence type="ECO:0000259" key="10">
    <source>
        <dbReference type="SMART" id="SM00478"/>
    </source>
</evidence>
<proteinExistence type="inferred from homology"/>
<dbReference type="Gene3D" id="1.10.1670.10">
    <property type="entry name" value="Helix-hairpin-Helix base-excision DNA repair enzymes (C-terminal)"/>
    <property type="match status" value="1"/>
</dbReference>
<keyword evidence="9" id="KW-0326">Glycosidase</keyword>
<evidence type="ECO:0000256" key="8">
    <source>
        <dbReference type="ARBA" id="ARBA00023204"/>
    </source>
</evidence>
<protein>
    <recommendedName>
        <fullName evidence="10">HhH-GPD domain-containing protein</fullName>
    </recommendedName>
</protein>
<dbReference type="PROSITE" id="PS01155">
    <property type="entry name" value="ENDONUCLEASE_III_2"/>
    <property type="match status" value="1"/>
</dbReference>
<dbReference type="Proteomes" id="UP000177480">
    <property type="component" value="Unassembled WGS sequence"/>
</dbReference>
<dbReference type="GO" id="GO:0046872">
    <property type="term" value="F:metal ion binding"/>
    <property type="evidence" value="ECO:0007669"/>
    <property type="project" value="UniProtKB-KW"/>
</dbReference>
<dbReference type="SMART" id="SM00478">
    <property type="entry name" value="ENDO3c"/>
    <property type="match status" value="1"/>
</dbReference>
<evidence type="ECO:0000313" key="11">
    <source>
        <dbReference type="EMBL" id="OGZ43964.1"/>
    </source>
</evidence>
<dbReference type="InterPro" id="IPR003265">
    <property type="entry name" value="HhH-GPD_domain"/>
</dbReference>
<comment type="caution">
    <text evidence="11">The sequence shown here is derived from an EMBL/GenBank/DDBJ whole genome shotgun (WGS) entry which is preliminary data.</text>
</comment>
<comment type="similarity">
    <text evidence="2">Belongs to the Nth/MutY family.</text>
</comment>
<evidence type="ECO:0000256" key="9">
    <source>
        <dbReference type="ARBA" id="ARBA00023295"/>
    </source>
</evidence>
<dbReference type="GO" id="GO:0032357">
    <property type="term" value="F:oxidized purine DNA binding"/>
    <property type="evidence" value="ECO:0007669"/>
    <property type="project" value="TreeGrafter"/>
</dbReference>
<feature type="domain" description="HhH-GPD" evidence="10">
    <location>
        <begin position="41"/>
        <end position="189"/>
    </location>
</feature>
<dbReference type="GO" id="GO:0035485">
    <property type="term" value="F:adenine/guanine mispair binding"/>
    <property type="evidence" value="ECO:0007669"/>
    <property type="project" value="TreeGrafter"/>
</dbReference>
<dbReference type="GO" id="GO:0006298">
    <property type="term" value="P:mismatch repair"/>
    <property type="evidence" value="ECO:0007669"/>
    <property type="project" value="TreeGrafter"/>
</dbReference>
<keyword evidence="7" id="KW-0411">Iron-sulfur</keyword>
<keyword evidence="8" id="KW-0234">DNA repair</keyword>
<evidence type="ECO:0000256" key="6">
    <source>
        <dbReference type="ARBA" id="ARBA00023004"/>
    </source>
</evidence>
<dbReference type="STRING" id="1802114.A2719_03310"/>
<dbReference type="GO" id="GO:0000701">
    <property type="term" value="F:purine-specific mismatch base pair DNA N-glycosylase activity"/>
    <property type="evidence" value="ECO:0007669"/>
    <property type="project" value="TreeGrafter"/>
</dbReference>
<evidence type="ECO:0000256" key="3">
    <source>
        <dbReference type="ARBA" id="ARBA00022723"/>
    </source>
</evidence>
<comment type="cofactor">
    <cofactor evidence="1">
        <name>[4Fe-4S] cluster</name>
        <dbReference type="ChEBI" id="CHEBI:49883"/>
    </cofactor>
</comment>
<evidence type="ECO:0000256" key="4">
    <source>
        <dbReference type="ARBA" id="ARBA00022763"/>
    </source>
</evidence>
<keyword evidence="5" id="KW-0378">Hydrolase</keyword>
<keyword evidence="3" id="KW-0479">Metal-binding</keyword>
<evidence type="ECO:0000313" key="12">
    <source>
        <dbReference type="Proteomes" id="UP000177480"/>
    </source>
</evidence>
<dbReference type="InterPro" id="IPR011257">
    <property type="entry name" value="DNA_glycosylase"/>
</dbReference>
<dbReference type="AlphaFoldDB" id="A0A1G2G0W8"/>
<dbReference type="PANTHER" id="PTHR42944:SF1">
    <property type="entry name" value="ADENINE DNA GLYCOSYLASE"/>
    <property type="match status" value="1"/>
</dbReference>
<dbReference type="SUPFAM" id="SSF48150">
    <property type="entry name" value="DNA-glycosylase"/>
    <property type="match status" value="1"/>
</dbReference>
<reference evidence="11 12" key="1">
    <citation type="journal article" date="2016" name="Nat. Commun.">
        <title>Thousands of microbial genomes shed light on interconnected biogeochemical processes in an aquifer system.</title>
        <authorList>
            <person name="Anantharaman K."/>
            <person name="Brown C.T."/>
            <person name="Hug L.A."/>
            <person name="Sharon I."/>
            <person name="Castelle C.J."/>
            <person name="Probst A.J."/>
            <person name="Thomas B.C."/>
            <person name="Singh A."/>
            <person name="Wilkins M.J."/>
            <person name="Karaoz U."/>
            <person name="Brodie E.L."/>
            <person name="Williams K.H."/>
            <person name="Hubbard S.S."/>
            <person name="Banfield J.F."/>
        </authorList>
    </citation>
    <scope>NUCLEOTIDE SEQUENCE [LARGE SCALE GENOMIC DNA]</scope>
</reference>
<dbReference type="InterPro" id="IPR044298">
    <property type="entry name" value="MIG/MutY"/>
</dbReference>
<accession>A0A1G2G0W8</accession>
<name>A0A1G2G0W8_9BACT</name>
<sequence>MNEQKRQNFQKIVWQWYRLHTPALPWRNTKNPYHIFVSEVMLQQTQIPRVLVKYPEFLKIFPTIKALAKAPLRRVLSVWHGMGYNRRGLYLLQSAQYIMEKYAGTIPKDIDTLKALPGIGHYSARAIACFAYGVCEPFIETNIRRVIIHEFFPKKKQVDDKDVLKVLTAVEPAQKTQEWYWALMDYGREALRHTPNANRKSKHYAKQSRFESSPRYVRAKIISYLLENKKATVEELRASLRTDGHLKHLSLQAVKNILAGLEKEKLVTKTELFFGIA</sequence>
<dbReference type="GO" id="GO:0006284">
    <property type="term" value="P:base-excision repair"/>
    <property type="evidence" value="ECO:0007669"/>
    <property type="project" value="InterPro"/>
</dbReference>
<dbReference type="InterPro" id="IPR004036">
    <property type="entry name" value="Endonuclease-III-like_CS2"/>
</dbReference>
<evidence type="ECO:0000256" key="2">
    <source>
        <dbReference type="ARBA" id="ARBA00008343"/>
    </source>
</evidence>
<organism evidence="11 12">
    <name type="scientific">Candidatus Ryanbacteria bacterium RIFCSPHIGHO2_01_FULL_45_22</name>
    <dbReference type="NCBI Taxonomy" id="1802114"/>
    <lineage>
        <taxon>Bacteria</taxon>
        <taxon>Candidatus Ryaniibacteriota</taxon>
    </lineage>
</organism>
<keyword evidence="4" id="KW-0227">DNA damage</keyword>
<dbReference type="Pfam" id="PF00730">
    <property type="entry name" value="HhH-GPD"/>
    <property type="match status" value="1"/>
</dbReference>
<keyword evidence="6" id="KW-0408">Iron</keyword>